<dbReference type="AlphaFoldDB" id="A0A7L3PM85"/>
<dbReference type="InterPro" id="IPR008605">
    <property type="entry name" value="ECM1"/>
</dbReference>
<protein>
    <submittedName>
        <fullName evidence="1">ECM1 protein</fullName>
    </submittedName>
</protein>
<proteinExistence type="predicted"/>
<name>A0A7L3PM85_9DEND</name>
<evidence type="ECO:0000313" key="1">
    <source>
        <dbReference type="EMBL" id="NXU92434.1"/>
    </source>
</evidence>
<organism evidence="1 2">
    <name type="scientific">Xiphorhynchus elegans</name>
    <name type="common">elegant woodcreeper</name>
    <dbReference type="NCBI Taxonomy" id="269412"/>
    <lineage>
        <taxon>Eukaryota</taxon>
        <taxon>Metazoa</taxon>
        <taxon>Chordata</taxon>
        <taxon>Craniata</taxon>
        <taxon>Vertebrata</taxon>
        <taxon>Euteleostomi</taxon>
        <taxon>Archelosauria</taxon>
        <taxon>Archosauria</taxon>
        <taxon>Dinosauria</taxon>
        <taxon>Saurischia</taxon>
        <taxon>Theropoda</taxon>
        <taxon>Coelurosauria</taxon>
        <taxon>Aves</taxon>
        <taxon>Neognathae</taxon>
        <taxon>Neoaves</taxon>
        <taxon>Telluraves</taxon>
        <taxon>Australaves</taxon>
        <taxon>Passeriformes</taxon>
        <taxon>Dendrocolaptidae</taxon>
        <taxon>Xiphorhynchus</taxon>
    </lineage>
</organism>
<dbReference type="Pfam" id="PF05782">
    <property type="entry name" value="ECM1"/>
    <property type="match status" value="1"/>
</dbReference>
<comment type="caution">
    <text evidence="1">The sequence shown here is derived from an EMBL/GenBank/DDBJ whole genome shotgun (WGS) entry which is preliminary data.</text>
</comment>
<feature type="non-terminal residue" evidence="1">
    <location>
        <position position="106"/>
    </location>
</feature>
<gene>
    <name evidence="1" type="primary">Ecm1_0</name>
    <name evidence="1" type="ORF">XIPELE_R14558</name>
</gene>
<reference evidence="1 2" key="1">
    <citation type="submission" date="2019-09" db="EMBL/GenBank/DDBJ databases">
        <title>Bird 10,000 Genomes (B10K) Project - Family phase.</title>
        <authorList>
            <person name="Zhang G."/>
        </authorList>
    </citation>
    <scope>NUCLEOTIDE SEQUENCE [LARGE SCALE GENOMIC DNA]</scope>
    <source>
        <strain evidence="1">OUT-0059</strain>
        <tissue evidence="1">Muscle</tissue>
    </source>
</reference>
<dbReference type="PANTHER" id="PTHR16776:SF3">
    <property type="entry name" value="EXTRACELLULAR MATRIX PROTEIN 1"/>
    <property type="match status" value="1"/>
</dbReference>
<keyword evidence="2" id="KW-1185">Reference proteome</keyword>
<dbReference type="GO" id="GO:0005615">
    <property type="term" value="C:extracellular space"/>
    <property type="evidence" value="ECO:0007669"/>
    <property type="project" value="TreeGrafter"/>
</dbReference>
<dbReference type="Proteomes" id="UP000551443">
    <property type="component" value="Unassembled WGS sequence"/>
</dbReference>
<sequence length="106" mass="11253">PPSPFPVLQQEQDLVVPPDILVGGAAAPSGRPPLWGSALDGFPPAWPVAAAVTRHCRDPPTLPPPLSLPPTAFAHLRRQAAALDALRPRMSDCCRHHAPLPCARRA</sequence>
<dbReference type="GO" id="GO:0030500">
    <property type="term" value="P:regulation of bone mineralization"/>
    <property type="evidence" value="ECO:0007669"/>
    <property type="project" value="TreeGrafter"/>
</dbReference>
<evidence type="ECO:0000313" key="2">
    <source>
        <dbReference type="Proteomes" id="UP000551443"/>
    </source>
</evidence>
<dbReference type="PANTHER" id="PTHR16776">
    <property type="entry name" value="EXTRACELLULAR MATRIX PROTEIN 1"/>
    <property type="match status" value="1"/>
</dbReference>
<dbReference type="GO" id="GO:0007165">
    <property type="term" value="P:signal transduction"/>
    <property type="evidence" value="ECO:0007669"/>
    <property type="project" value="InterPro"/>
</dbReference>
<feature type="non-terminal residue" evidence="1">
    <location>
        <position position="1"/>
    </location>
</feature>
<accession>A0A7L3PM85</accession>
<dbReference type="EMBL" id="VZUH01050699">
    <property type="protein sequence ID" value="NXU92434.1"/>
    <property type="molecule type" value="Genomic_DNA"/>
</dbReference>